<evidence type="ECO:0000256" key="2">
    <source>
        <dbReference type="ARBA" id="ARBA00022801"/>
    </source>
</evidence>
<proteinExistence type="inferred from homology"/>
<dbReference type="GO" id="GO:0004114">
    <property type="term" value="F:3',5'-cyclic-nucleotide phosphodiesterase activity"/>
    <property type="evidence" value="ECO:0007669"/>
    <property type="project" value="InterPro"/>
</dbReference>
<gene>
    <name evidence="9" type="ORF">WJX74_004827</name>
</gene>
<comment type="similarity">
    <text evidence="6">Belongs to the cyclic nucleotide phosphodiesterase family.</text>
</comment>
<accession>A0AAW1QX08</accession>
<dbReference type="InterPro" id="IPR002073">
    <property type="entry name" value="PDEase_catalytic_dom"/>
</dbReference>
<feature type="binding site" evidence="5">
    <location>
        <position position="547"/>
    </location>
    <ligand>
        <name>Zn(2+)</name>
        <dbReference type="ChEBI" id="CHEBI:29105"/>
        <label>1</label>
    </ligand>
</feature>
<protein>
    <recommendedName>
        <fullName evidence="6">Phosphodiesterase</fullName>
        <ecNumber evidence="6">3.1.4.-</ecNumber>
    </recommendedName>
</protein>
<feature type="domain" description="PDEase" evidence="8">
    <location>
        <begin position="467"/>
        <end position="809"/>
    </location>
</feature>
<keyword evidence="2 6" id="KW-0378">Hydrolase</keyword>
<evidence type="ECO:0000256" key="6">
    <source>
        <dbReference type="RuleBase" id="RU363067"/>
    </source>
</evidence>
<feature type="active site" description="Proton donor" evidence="3">
    <location>
        <position position="543"/>
    </location>
</feature>
<dbReference type="Proteomes" id="UP001438707">
    <property type="component" value="Unassembled WGS sequence"/>
</dbReference>
<feature type="binding site" evidence="4">
    <location>
        <position position="585"/>
    </location>
    <ligand>
        <name>AMP</name>
        <dbReference type="ChEBI" id="CHEBI:456215"/>
    </ligand>
</feature>
<evidence type="ECO:0000256" key="7">
    <source>
        <dbReference type="SAM" id="Coils"/>
    </source>
</evidence>
<dbReference type="Pfam" id="PF00233">
    <property type="entry name" value="PDEase_I"/>
    <property type="match status" value="1"/>
</dbReference>
<feature type="binding site" evidence="5">
    <location>
        <position position="585"/>
    </location>
    <ligand>
        <name>Zn(2+)</name>
        <dbReference type="ChEBI" id="CHEBI:29105"/>
        <label>1</label>
    </ligand>
</feature>
<dbReference type="Gene3D" id="1.10.1300.10">
    <property type="entry name" value="3'5'-cyclic nucleotide phosphodiesterase, catalytic domain"/>
    <property type="match status" value="1"/>
</dbReference>
<keyword evidence="7" id="KW-0175">Coiled coil</keyword>
<dbReference type="GO" id="GO:0046872">
    <property type="term" value="F:metal ion binding"/>
    <property type="evidence" value="ECO:0007669"/>
    <property type="project" value="UniProtKB-KW"/>
</dbReference>
<evidence type="ECO:0000313" key="9">
    <source>
        <dbReference type="EMBL" id="KAK9826006.1"/>
    </source>
</evidence>
<evidence type="ECO:0000256" key="1">
    <source>
        <dbReference type="ARBA" id="ARBA00022723"/>
    </source>
</evidence>
<evidence type="ECO:0000256" key="3">
    <source>
        <dbReference type="PIRSR" id="PIRSR623088-1"/>
    </source>
</evidence>
<dbReference type="EC" id="3.1.4.-" evidence="6"/>
<comment type="caution">
    <text evidence="9">The sequence shown here is derived from an EMBL/GenBank/DDBJ whole genome shotgun (WGS) entry which is preliminary data.</text>
</comment>
<dbReference type="InterPro" id="IPR023174">
    <property type="entry name" value="PDEase_CS"/>
</dbReference>
<feature type="coiled-coil region" evidence="7">
    <location>
        <begin position="271"/>
        <end position="330"/>
    </location>
</feature>
<dbReference type="InterPro" id="IPR036971">
    <property type="entry name" value="PDEase_catalytic_dom_sf"/>
</dbReference>
<dbReference type="PROSITE" id="PS00126">
    <property type="entry name" value="PDEASE_I_1"/>
    <property type="match status" value="1"/>
</dbReference>
<comment type="cofactor">
    <cofactor evidence="6">
        <name>a divalent metal cation</name>
        <dbReference type="ChEBI" id="CHEBI:60240"/>
    </cofactor>
    <text evidence="6">Binds 2 divalent metal cations per subunit. Site 1 may preferentially bind zinc ions, while site 2 has a preference for magnesium and/or manganese ions.</text>
</comment>
<evidence type="ECO:0000256" key="5">
    <source>
        <dbReference type="PIRSR" id="PIRSR623088-3"/>
    </source>
</evidence>
<feature type="binding site" evidence="5">
    <location>
        <position position="584"/>
    </location>
    <ligand>
        <name>Zn(2+)</name>
        <dbReference type="ChEBI" id="CHEBI:29105"/>
        <label>1</label>
    </ligand>
</feature>
<dbReference type="PRINTS" id="PR00387">
    <property type="entry name" value="PDIESTERASE1"/>
</dbReference>
<evidence type="ECO:0000256" key="4">
    <source>
        <dbReference type="PIRSR" id="PIRSR623088-2"/>
    </source>
</evidence>
<keyword evidence="1 5" id="KW-0479">Metal-binding</keyword>
<dbReference type="InterPro" id="IPR023088">
    <property type="entry name" value="PDEase"/>
</dbReference>
<feature type="binding site" evidence="4">
    <location>
        <position position="715"/>
    </location>
    <ligand>
        <name>AMP</name>
        <dbReference type="ChEBI" id="CHEBI:456215"/>
    </ligand>
</feature>
<dbReference type="PROSITE" id="PS51845">
    <property type="entry name" value="PDEASE_I_2"/>
    <property type="match status" value="1"/>
</dbReference>
<dbReference type="PANTHER" id="PTHR11347">
    <property type="entry name" value="CYCLIC NUCLEOTIDE PHOSPHODIESTERASE"/>
    <property type="match status" value="1"/>
</dbReference>
<evidence type="ECO:0000259" key="8">
    <source>
        <dbReference type="PROSITE" id="PS51845"/>
    </source>
</evidence>
<dbReference type="AlphaFoldDB" id="A0AAW1QX08"/>
<keyword evidence="10" id="KW-1185">Reference proteome</keyword>
<dbReference type="SUPFAM" id="SSF109604">
    <property type="entry name" value="HD-domain/PDEase-like"/>
    <property type="match status" value="1"/>
</dbReference>
<organism evidence="9 10">
    <name type="scientific">Apatococcus lobatus</name>
    <dbReference type="NCBI Taxonomy" id="904363"/>
    <lineage>
        <taxon>Eukaryota</taxon>
        <taxon>Viridiplantae</taxon>
        <taxon>Chlorophyta</taxon>
        <taxon>core chlorophytes</taxon>
        <taxon>Trebouxiophyceae</taxon>
        <taxon>Chlorellales</taxon>
        <taxon>Chlorellaceae</taxon>
        <taxon>Apatococcus</taxon>
    </lineage>
</organism>
<feature type="binding site" evidence="4">
    <location>
        <begin position="543"/>
        <end position="547"/>
    </location>
    <ligand>
        <name>AMP</name>
        <dbReference type="ChEBI" id="CHEBI:456215"/>
    </ligand>
</feature>
<sequence length="809" mass="89399">MTELSPEVVAELDVFKTLNLMAAPAFAFRPQPGLGIFGAFWCNAAASKRLGRMWTLQEQIALAEAAPKEAQQAMTAGLTVVHDDQLVKQMSGCYNADPRTSLATVFSAIPVTDTAADLNIGPLSFTMNGQEISACLLQWVESPNTTSARQLRSCLMMDLSPIKSYMFAANGSLLHANNKATHMIQKAGKAEASFQLHELLVEHGQERKDIAAEARAAIFERNERAFRCTLATPGKDGGGLRHTLFEMWPTVDSGNTLQAAMFVNSFNVTEQKQLECELAAAKLQLLRQNAELEASNGELKANEVIITSEKECLQAQKQELQKHLKLVLQTNQIPHTSMDTMTIAEKIVSALDQIVEGERLPLEDVIELRNAIMKADDLRKPADLKDQLLYRAGLSTDVGLAMTEMLQGDSNRGASRLAANRSTTRASDSRELWARSNSFDECALQIRHAARQWKHGGNDDSSLKAQMTLLVIPHVERLLMEAGSSLAFDAFELAEATGNRPLSTLGFFFIKGSGLTEAFHIPESKLAAFLQHIEAGYVDHPYHNRVHATAVLQVMHMLMQNGLIRLGVLQDVMILACYLSAICHDFEHPGVNNDFLVKTSDRKALLYNDISPLENHHVSASFFVAAEKPQADIFANMQPEDRGTLRASMIDLILGTDMKKHFGLLSRFQAFSNQMTSPSTTNPVLSDATKTGQRTSIISAEHTMLIAQVALKCADIGHLTCPQALHIKWTEQLREEFFRQGDQEEQRNLKKSPLMDRNEVTGMTKSQVGFFEIVALPLFAGYVQVIPNAKPLLDAVKSNYRFWHAAAAT</sequence>
<feature type="binding site" evidence="5">
    <location>
        <position position="585"/>
    </location>
    <ligand>
        <name>Zn(2+)</name>
        <dbReference type="ChEBI" id="CHEBI:29105"/>
        <label>2</label>
    </ligand>
</feature>
<name>A0AAW1QX08_9CHLO</name>
<feature type="binding site" evidence="4">
    <location>
        <position position="767"/>
    </location>
    <ligand>
        <name>AMP</name>
        <dbReference type="ChEBI" id="CHEBI:456215"/>
    </ligand>
</feature>
<dbReference type="GO" id="GO:0007165">
    <property type="term" value="P:signal transduction"/>
    <property type="evidence" value="ECO:0007669"/>
    <property type="project" value="InterPro"/>
</dbReference>
<evidence type="ECO:0000313" key="10">
    <source>
        <dbReference type="Proteomes" id="UP001438707"/>
    </source>
</evidence>
<feature type="binding site" evidence="5">
    <location>
        <position position="715"/>
    </location>
    <ligand>
        <name>Zn(2+)</name>
        <dbReference type="ChEBI" id="CHEBI:29105"/>
        <label>1</label>
    </ligand>
</feature>
<dbReference type="EMBL" id="JALJOS010000022">
    <property type="protein sequence ID" value="KAK9826006.1"/>
    <property type="molecule type" value="Genomic_DNA"/>
</dbReference>
<reference evidence="9 10" key="1">
    <citation type="journal article" date="2024" name="Nat. Commun.">
        <title>Phylogenomics reveals the evolutionary origins of lichenization in chlorophyte algae.</title>
        <authorList>
            <person name="Puginier C."/>
            <person name="Libourel C."/>
            <person name="Otte J."/>
            <person name="Skaloud P."/>
            <person name="Haon M."/>
            <person name="Grisel S."/>
            <person name="Petersen M."/>
            <person name="Berrin J.G."/>
            <person name="Delaux P.M."/>
            <person name="Dal Grande F."/>
            <person name="Keller J."/>
        </authorList>
    </citation>
    <scope>NUCLEOTIDE SEQUENCE [LARGE SCALE GENOMIC DNA]</scope>
    <source>
        <strain evidence="9 10">SAG 2145</strain>
    </source>
</reference>